<dbReference type="Proteomes" id="UP001151071">
    <property type="component" value="Unassembled WGS sequence"/>
</dbReference>
<dbReference type="GO" id="GO:0005886">
    <property type="term" value="C:plasma membrane"/>
    <property type="evidence" value="ECO:0007669"/>
    <property type="project" value="UniProtKB-SubCell"/>
</dbReference>
<keyword evidence="5 6" id="KW-0472">Membrane</keyword>
<gene>
    <name evidence="8" type="ORF">O3V59_05080</name>
</gene>
<evidence type="ECO:0000313" key="9">
    <source>
        <dbReference type="Proteomes" id="UP001151071"/>
    </source>
</evidence>
<feature type="transmembrane region" description="Helical" evidence="6">
    <location>
        <begin position="100"/>
        <end position="120"/>
    </location>
</feature>
<organism evidence="8 9">
    <name type="scientific">Brevibacillus thermoruber</name>
    <dbReference type="NCBI Taxonomy" id="33942"/>
    <lineage>
        <taxon>Bacteria</taxon>
        <taxon>Bacillati</taxon>
        <taxon>Bacillota</taxon>
        <taxon>Bacilli</taxon>
        <taxon>Bacillales</taxon>
        <taxon>Paenibacillaceae</taxon>
        <taxon>Brevibacillus</taxon>
    </lineage>
</organism>
<dbReference type="PANTHER" id="PTHR36115">
    <property type="entry name" value="PROLINE-RICH ANTIGEN HOMOLOG-RELATED"/>
    <property type="match status" value="1"/>
</dbReference>
<accession>A0A9X3TNP6</accession>
<keyword evidence="9" id="KW-1185">Reference proteome</keyword>
<keyword evidence="2" id="KW-1003">Cell membrane</keyword>
<dbReference type="EMBL" id="JAPYYP010000004">
    <property type="protein sequence ID" value="MDA5107725.1"/>
    <property type="molecule type" value="Genomic_DNA"/>
</dbReference>
<feature type="transmembrane region" description="Helical" evidence="6">
    <location>
        <begin position="47"/>
        <end position="67"/>
    </location>
</feature>
<keyword evidence="4 6" id="KW-1133">Transmembrane helix</keyword>
<keyword evidence="3 6" id="KW-0812">Transmembrane</keyword>
<evidence type="ECO:0000256" key="3">
    <source>
        <dbReference type="ARBA" id="ARBA00022692"/>
    </source>
</evidence>
<comment type="caution">
    <text evidence="8">The sequence shown here is derived from an EMBL/GenBank/DDBJ whole genome shotgun (WGS) entry which is preliminary data.</text>
</comment>
<evidence type="ECO:0000313" key="8">
    <source>
        <dbReference type="EMBL" id="MDA5107725.1"/>
    </source>
</evidence>
<dbReference type="InterPro" id="IPR010432">
    <property type="entry name" value="RDD"/>
</dbReference>
<evidence type="ECO:0000256" key="2">
    <source>
        <dbReference type="ARBA" id="ARBA00022475"/>
    </source>
</evidence>
<dbReference type="RefSeq" id="WP_271139613.1">
    <property type="nucleotide sequence ID" value="NZ_JAPYYP010000004.1"/>
</dbReference>
<evidence type="ECO:0000256" key="5">
    <source>
        <dbReference type="ARBA" id="ARBA00023136"/>
    </source>
</evidence>
<protein>
    <submittedName>
        <fullName evidence="8">RDD family protein</fullName>
    </submittedName>
</protein>
<name>A0A9X3TNP6_9BACL</name>
<dbReference type="InterPro" id="IPR051791">
    <property type="entry name" value="Pra-immunoreactive"/>
</dbReference>
<evidence type="ECO:0000256" key="6">
    <source>
        <dbReference type="SAM" id="Phobius"/>
    </source>
</evidence>
<evidence type="ECO:0000256" key="4">
    <source>
        <dbReference type="ARBA" id="ARBA00022989"/>
    </source>
</evidence>
<proteinExistence type="predicted"/>
<dbReference type="PANTHER" id="PTHR36115:SF9">
    <property type="entry name" value="LMO1584 PROTEIN"/>
    <property type="match status" value="1"/>
</dbReference>
<sequence length="152" mass="16469">METVKPLPSNPVGFWARLGASLLDGLIFGLPLLLISYWITGNWSGNLVTNLISTLYSLLLPVLWYGYTIGKRIVGVRIVKVNGEPVGIGTMLLRLVVGMWIVYGLTFGIAAIISAIMVVVRDDKRAIHDLIAGTYVTSNQPSNVTSNQPSAL</sequence>
<dbReference type="Pfam" id="PF06271">
    <property type="entry name" value="RDD"/>
    <property type="match status" value="1"/>
</dbReference>
<evidence type="ECO:0000256" key="1">
    <source>
        <dbReference type="ARBA" id="ARBA00004651"/>
    </source>
</evidence>
<feature type="transmembrane region" description="Helical" evidence="6">
    <location>
        <begin position="12"/>
        <end position="35"/>
    </location>
</feature>
<reference evidence="8" key="1">
    <citation type="submission" date="2022-12" db="EMBL/GenBank/DDBJ databases">
        <title>Draft genome sequence of the thermophilic strain Brevibacillus thermoruber HT42, isolated from Los Humeros, Puebla, Mexico, with biotechnological potential.</title>
        <authorList>
            <person name="Lara Sanchez J."/>
            <person name="Solis Palacios R."/>
            <person name="Bustos Baena A.S."/>
            <person name="Ruz Baez A.E."/>
            <person name="Espinosa Luna G."/>
            <person name="Oliart Ros R.M."/>
        </authorList>
    </citation>
    <scope>NUCLEOTIDE SEQUENCE</scope>
    <source>
        <strain evidence="8">HT42</strain>
    </source>
</reference>
<comment type="subcellular location">
    <subcellularLocation>
        <location evidence="1">Cell membrane</location>
        <topology evidence="1">Multi-pass membrane protein</topology>
    </subcellularLocation>
</comment>
<evidence type="ECO:0000259" key="7">
    <source>
        <dbReference type="Pfam" id="PF06271"/>
    </source>
</evidence>
<feature type="domain" description="RDD" evidence="7">
    <location>
        <begin position="12"/>
        <end position="133"/>
    </location>
</feature>
<dbReference type="AlphaFoldDB" id="A0A9X3TNP6"/>